<keyword evidence="2" id="KW-0378">Hydrolase</keyword>
<organism evidence="2 3">
    <name type="scientific">Vandammella animalimorsus</name>
    <dbReference type="NCBI Taxonomy" id="2029117"/>
    <lineage>
        <taxon>Bacteria</taxon>
        <taxon>Pseudomonadati</taxon>
        <taxon>Pseudomonadota</taxon>
        <taxon>Betaproteobacteria</taxon>
        <taxon>Burkholderiales</taxon>
        <taxon>Comamonadaceae</taxon>
        <taxon>Vandammella</taxon>
    </lineage>
</organism>
<dbReference type="GO" id="GO:0004190">
    <property type="term" value="F:aspartic-type endopeptidase activity"/>
    <property type="evidence" value="ECO:0007669"/>
    <property type="project" value="InterPro"/>
</dbReference>
<dbReference type="GO" id="GO:0006508">
    <property type="term" value="P:proteolysis"/>
    <property type="evidence" value="ECO:0007669"/>
    <property type="project" value="UniProtKB-KW"/>
</dbReference>
<dbReference type="Pfam" id="PF13975">
    <property type="entry name" value="gag-asp_proteas"/>
    <property type="match status" value="1"/>
</dbReference>
<comment type="caution">
    <text evidence="2">The sequence shown here is derived from an EMBL/GenBank/DDBJ whole genome shotgun (WGS) entry which is preliminary data.</text>
</comment>
<dbReference type="InterPro" id="IPR001969">
    <property type="entry name" value="Aspartic_peptidase_AS"/>
</dbReference>
<gene>
    <name evidence="2" type="ORF">CK620_12230</name>
</gene>
<proteinExistence type="predicted"/>
<evidence type="ECO:0000313" key="3">
    <source>
        <dbReference type="Proteomes" id="UP000217999"/>
    </source>
</evidence>
<dbReference type="AlphaFoldDB" id="A0A2A2A7B1"/>
<dbReference type="PROSITE" id="PS00141">
    <property type="entry name" value="ASP_PROTEASE"/>
    <property type="match status" value="1"/>
</dbReference>
<feature type="chain" id="PRO_5012968495" evidence="1">
    <location>
        <begin position="37"/>
        <end position="225"/>
    </location>
</feature>
<dbReference type="InterPro" id="IPR011969">
    <property type="entry name" value="Clan_AA_Asp_peptidase_C"/>
</dbReference>
<dbReference type="InterPro" id="IPR034122">
    <property type="entry name" value="Retropepsin-like_bacterial"/>
</dbReference>
<sequence length="225" mass="23624">MPSAVSKRPRQQSRRPQPAALLGGLCALLLASAAAAQDVRLVGTIGSRAIVSVDGSQPRTLAKGQSLGGVQLLEVQGNSATFQIGSSRQTLLVGQAPTHVTPGKTALTLSPSPNGHYMSEGKINGHAVQFIVDTGASTIALDANTARRLGIDYERSGQPIQIATANGKAQGWSVRLPTVSIGTLTQRNVPATVVQQPMPFVLLGNSFLNHYQMTRDARSLVLKSK</sequence>
<dbReference type="NCBIfam" id="TIGR02281">
    <property type="entry name" value="clan_AA_DTGA"/>
    <property type="match status" value="1"/>
</dbReference>
<dbReference type="InterPro" id="IPR021109">
    <property type="entry name" value="Peptidase_aspartic_dom_sf"/>
</dbReference>
<accession>A0A2A2A7B1</accession>
<dbReference type="Gene3D" id="2.40.70.10">
    <property type="entry name" value="Acid Proteases"/>
    <property type="match status" value="1"/>
</dbReference>
<evidence type="ECO:0000313" key="2">
    <source>
        <dbReference type="EMBL" id="PAT33634.1"/>
    </source>
</evidence>
<protein>
    <submittedName>
        <fullName evidence="2">TIGR02281 family clan AA aspartic protease</fullName>
    </submittedName>
</protein>
<evidence type="ECO:0000256" key="1">
    <source>
        <dbReference type="SAM" id="SignalP"/>
    </source>
</evidence>
<keyword evidence="1" id="KW-0732">Signal</keyword>
<keyword evidence="2" id="KW-0645">Protease</keyword>
<dbReference type="SUPFAM" id="SSF50630">
    <property type="entry name" value="Acid proteases"/>
    <property type="match status" value="1"/>
</dbReference>
<name>A0A2A2A7B1_9BURK</name>
<dbReference type="EMBL" id="NSJF01000007">
    <property type="protein sequence ID" value="PAT33634.1"/>
    <property type="molecule type" value="Genomic_DNA"/>
</dbReference>
<reference evidence="2 3" key="1">
    <citation type="submission" date="2017-08" db="EMBL/GenBank/DDBJ databases">
        <title>WGS of Clinical strains of the CDC Group NO-1 linked to zoonotic infections in humans.</title>
        <authorList>
            <person name="Bernier A.-M."/>
            <person name="Bernard K."/>
        </authorList>
    </citation>
    <scope>NUCLEOTIDE SEQUENCE [LARGE SCALE GENOMIC DNA]</scope>
    <source>
        <strain evidence="2 3">NML03-0146</strain>
    </source>
</reference>
<dbReference type="CDD" id="cd05483">
    <property type="entry name" value="retropepsin_like_bacteria"/>
    <property type="match status" value="1"/>
</dbReference>
<dbReference type="Proteomes" id="UP000217999">
    <property type="component" value="Unassembled WGS sequence"/>
</dbReference>
<feature type="signal peptide" evidence="1">
    <location>
        <begin position="1"/>
        <end position="36"/>
    </location>
</feature>